<evidence type="ECO:0000256" key="8">
    <source>
        <dbReference type="ARBA" id="ARBA00022723"/>
    </source>
</evidence>
<dbReference type="EMBL" id="CAJQZP010000795">
    <property type="protein sequence ID" value="CAG4985662.1"/>
    <property type="molecule type" value="Genomic_DNA"/>
</dbReference>
<evidence type="ECO:0000256" key="6">
    <source>
        <dbReference type="ARBA" id="ARBA00022679"/>
    </source>
</evidence>
<dbReference type="AlphaFoldDB" id="A0A8S3WWQ0"/>
<evidence type="ECO:0000256" key="19">
    <source>
        <dbReference type="SAM" id="Phobius"/>
    </source>
</evidence>
<keyword evidence="5" id="KW-0328">Glycosyltransferase</keyword>
<dbReference type="GO" id="GO:0000139">
    <property type="term" value="C:Golgi membrane"/>
    <property type="evidence" value="ECO:0007669"/>
    <property type="project" value="UniProtKB-SubCell"/>
</dbReference>
<dbReference type="Pfam" id="PF00652">
    <property type="entry name" value="Ricin_B_lectin"/>
    <property type="match status" value="1"/>
</dbReference>
<dbReference type="GO" id="GO:0004653">
    <property type="term" value="F:polypeptide N-acetylgalactosaminyltransferase activity"/>
    <property type="evidence" value="ECO:0007669"/>
    <property type="project" value="TreeGrafter"/>
</dbReference>
<dbReference type="FunFam" id="2.80.10.50:FF:000019">
    <property type="entry name" value="Polypeptide N-acetylgalactosaminyltransferase"/>
    <property type="match status" value="1"/>
</dbReference>
<evidence type="ECO:0000256" key="13">
    <source>
        <dbReference type="ARBA" id="ARBA00023136"/>
    </source>
</evidence>
<keyword evidence="15" id="KW-0325">Glycoprotein</keyword>
<dbReference type="FunFam" id="3.90.550.10:FF:000053">
    <property type="entry name" value="Polypeptide N-acetylgalactosaminyltransferase"/>
    <property type="match status" value="1"/>
</dbReference>
<evidence type="ECO:0000313" key="22">
    <source>
        <dbReference type="Proteomes" id="UP000691718"/>
    </source>
</evidence>
<sequence>MRITNLRRGRIFRIAGICLLLLVLIYALHNWSSANVGTDTNEIIQSGAQKSYYKFHRNVYPSLNTEIGNFEPKVRRSVNGPGEEGKPYHMSQDRANDITESESEYGMNIAASDDIAMNRSIPDTRLEECKYWHYPKDLPSTSVIIVFHNEGFSVLMRTVHSVFDRSPPHILHEVVLVDDYSDKDNLKENLDNYIKRWNGKVRLIRNAQREGLIRTRSRGAQEATGDVIVFLDAHCEVNVNWLPPLLAPIYRDYRIMTVPVIDGIDHRTFEYRPVYQHGTNYRGIFEWGMLYKENEVPEREASLHKHKSEPYKSPTHAGGLFAINRRYFLEIGAYDPGLLVWGGENFELSFKIWQCGGSIEWVPCSRVGHVYRAFMPYSFGSLAKNRKGSLITINYKRVIETWFDEEHKEYFYTREPMARFLDMGDISEQLALKERLKCKSFGWFMENVAYDVYDKFPKLPKNIHWGMVKNKAGGVCLDTMGKAAPAYIGTSTCHGAGNNQLFRLNEAGQLGVGERCVEADTDSLKQAICRLGTVDGPWSYDEVHNQLVHRLHSHCLTLQPQSRTLGLAPCDPNNTFQQWTITHKKPNCAMLSITYYMTDDSGLRSKQL</sequence>
<dbReference type="SMART" id="SM00458">
    <property type="entry name" value="RICIN"/>
    <property type="match status" value="1"/>
</dbReference>
<keyword evidence="8" id="KW-0479">Metal-binding</keyword>
<dbReference type="GO" id="GO:0046872">
    <property type="term" value="F:metal ion binding"/>
    <property type="evidence" value="ECO:0007669"/>
    <property type="project" value="UniProtKB-KW"/>
</dbReference>
<evidence type="ECO:0000256" key="4">
    <source>
        <dbReference type="ARBA" id="ARBA00005680"/>
    </source>
</evidence>
<dbReference type="CDD" id="cd23437">
    <property type="entry name" value="beta-trefoil_Ricin_GALNT7"/>
    <property type="match status" value="1"/>
</dbReference>
<comment type="cofactor">
    <cofactor evidence="1">
        <name>Mn(2+)</name>
        <dbReference type="ChEBI" id="CHEBI:29035"/>
    </cofactor>
</comment>
<evidence type="ECO:0000256" key="9">
    <source>
        <dbReference type="ARBA" id="ARBA00022734"/>
    </source>
</evidence>
<evidence type="ECO:0000256" key="11">
    <source>
        <dbReference type="ARBA" id="ARBA00022989"/>
    </source>
</evidence>
<dbReference type="GO" id="GO:0006493">
    <property type="term" value="P:protein O-linked glycosylation"/>
    <property type="evidence" value="ECO:0007669"/>
    <property type="project" value="TreeGrafter"/>
</dbReference>
<accession>A0A8S3WWQ0</accession>
<dbReference type="PANTHER" id="PTHR11675">
    <property type="entry name" value="N-ACETYLGALACTOSAMINYLTRANSFERASE"/>
    <property type="match status" value="1"/>
</dbReference>
<keyword evidence="11 19" id="KW-1133">Transmembrane helix</keyword>
<keyword evidence="6" id="KW-0808">Transferase</keyword>
<keyword evidence="9" id="KW-0430">Lectin</keyword>
<evidence type="ECO:0000313" key="21">
    <source>
        <dbReference type="EMBL" id="CAG4985662.1"/>
    </source>
</evidence>
<organism evidence="21 22">
    <name type="scientific">Parnassius apollo</name>
    <name type="common">Apollo butterfly</name>
    <name type="synonym">Papilio apollo</name>
    <dbReference type="NCBI Taxonomy" id="110799"/>
    <lineage>
        <taxon>Eukaryota</taxon>
        <taxon>Metazoa</taxon>
        <taxon>Ecdysozoa</taxon>
        <taxon>Arthropoda</taxon>
        <taxon>Hexapoda</taxon>
        <taxon>Insecta</taxon>
        <taxon>Pterygota</taxon>
        <taxon>Neoptera</taxon>
        <taxon>Endopterygota</taxon>
        <taxon>Lepidoptera</taxon>
        <taxon>Glossata</taxon>
        <taxon>Ditrysia</taxon>
        <taxon>Papilionoidea</taxon>
        <taxon>Papilionidae</taxon>
        <taxon>Parnassiinae</taxon>
        <taxon>Parnassini</taxon>
        <taxon>Parnassius</taxon>
        <taxon>Parnassius</taxon>
    </lineage>
</organism>
<dbReference type="GO" id="GO:0030246">
    <property type="term" value="F:carbohydrate binding"/>
    <property type="evidence" value="ECO:0007669"/>
    <property type="project" value="UniProtKB-KW"/>
</dbReference>
<dbReference type="PANTHER" id="PTHR11675:SF68">
    <property type="entry name" value="N-ACETYLGALACTOSAMINYLTRANSFERASE 7"/>
    <property type="match status" value="1"/>
</dbReference>
<evidence type="ECO:0000256" key="1">
    <source>
        <dbReference type="ARBA" id="ARBA00001936"/>
    </source>
</evidence>
<feature type="domain" description="Ricin B lectin" evidence="20">
    <location>
        <begin position="464"/>
        <end position="582"/>
    </location>
</feature>
<dbReference type="CDD" id="cd02510">
    <property type="entry name" value="pp-GalNAc-T"/>
    <property type="match status" value="1"/>
</dbReference>
<evidence type="ECO:0000256" key="18">
    <source>
        <dbReference type="ARBA" id="ARBA00044259"/>
    </source>
</evidence>
<evidence type="ECO:0000256" key="16">
    <source>
        <dbReference type="ARBA" id="ARBA00023211"/>
    </source>
</evidence>
<comment type="caution">
    <text evidence="21">The sequence shown here is derived from an EMBL/GenBank/DDBJ whole genome shotgun (WGS) entry which is preliminary data.</text>
</comment>
<evidence type="ECO:0000256" key="3">
    <source>
        <dbReference type="ARBA" id="ARBA00004922"/>
    </source>
</evidence>
<evidence type="ECO:0000256" key="2">
    <source>
        <dbReference type="ARBA" id="ARBA00004323"/>
    </source>
</evidence>
<comment type="pathway">
    <text evidence="3">Protein modification; protein glycosylation.</text>
</comment>
<evidence type="ECO:0000256" key="17">
    <source>
        <dbReference type="ARBA" id="ARBA00044237"/>
    </source>
</evidence>
<comment type="subcellular location">
    <subcellularLocation>
        <location evidence="2">Golgi apparatus membrane</location>
        <topology evidence="2">Single-pass type II membrane protein</topology>
    </subcellularLocation>
</comment>
<dbReference type="OrthoDB" id="6072411at2759"/>
<keyword evidence="10" id="KW-0735">Signal-anchor</keyword>
<dbReference type="Proteomes" id="UP000691718">
    <property type="component" value="Unassembled WGS sequence"/>
</dbReference>
<evidence type="ECO:0000256" key="12">
    <source>
        <dbReference type="ARBA" id="ARBA00023034"/>
    </source>
</evidence>
<dbReference type="Pfam" id="PF00535">
    <property type="entry name" value="Glycos_transf_2"/>
    <property type="match status" value="1"/>
</dbReference>
<name>A0A8S3WWQ0_PARAO</name>
<evidence type="ECO:0000256" key="15">
    <source>
        <dbReference type="ARBA" id="ARBA00023180"/>
    </source>
</evidence>
<keyword evidence="14" id="KW-1015">Disulfide bond</keyword>
<comment type="similarity">
    <text evidence="4">Belongs to the glycosyltransferase 2 family. GalNAc-T subfamily.</text>
</comment>
<keyword evidence="7 19" id="KW-0812">Transmembrane</keyword>
<feature type="transmembrane region" description="Helical" evidence="19">
    <location>
        <begin position="12"/>
        <end position="31"/>
    </location>
</feature>
<evidence type="ECO:0000256" key="5">
    <source>
        <dbReference type="ARBA" id="ARBA00022676"/>
    </source>
</evidence>
<protein>
    <recommendedName>
        <fullName evidence="18">Protein-UDP acetylgalactosaminyltransferase 7</fullName>
    </recommendedName>
    <alternativeName>
        <fullName evidence="17">UDP-GalNAc:polypeptide N-acetylgalactosaminyltransferase 7</fullName>
    </alternativeName>
</protein>
<dbReference type="InterPro" id="IPR045885">
    <property type="entry name" value="GalNAc-T"/>
</dbReference>
<proteinExistence type="inferred from homology"/>
<evidence type="ECO:0000256" key="7">
    <source>
        <dbReference type="ARBA" id="ARBA00022692"/>
    </source>
</evidence>
<evidence type="ECO:0000256" key="10">
    <source>
        <dbReference type="ARBA" id="ARBA00022968"/>
    </source>
</evidence>
<gene>
    <name evidence="21" type="ORF">PAPOLLO_LOCUS11087</name>
</gene>
<evidence type="ECO:0000256" key="14">
    <source>
        <dbReference type="ARBA" id="ARBA00023157"/>
    </source>
</evidence>
<evidence type="ECO:0000259" key="20">
    <source>
        <dbReference type="SMART" id="SM00458"/>
    </source>
</evidence>
<keyword evidence="22" id="KW-1185">Reference proteome</keyword>
<dbReference type="PROSITE" id="PS50231">
    <property type="entry name" value="RICIN_B_LECTIN"/>
    <property type="match status" value="1"/>
</dbReference>
<dbReference type="InterPro" id="IPR000772">
    <property type="entry name" value="Ricin_B_lectin"/>
</dbReference>
<keyword evidence="12" id="KW-0333">Golgi apparatus</keyword>
<dbReference type="InterPro" id="IPR001173">
    <property type="entry name" value="Glyco_trans_2-like"/>
</dbReference>
<keyword evidence="16" id="KW-0464">Manganese</keyword>
<reference evidence="21" key="1">
    <citation type="submission" date="2021-04" db="EMBL/GenBank/DDBJ databases">
        <authorList>
            <person name="Tunstrom K."/>
        </authorList>
    </citation>
    <scope>NUCLEOTIDE SEQUENCE</scope>
</reference>
<keyword evidence="13 19" id="KW-0472">Membrane</keyword>